<sequence length="276" mass="30778">MRKIDFGEKLSNTLYLPFAFLAMVAMIIPVYILFKVSVSSPQEILTAHPSFLIRSFTFNHWRQILRSGGLWAPLTKSFLVATITTAAAVVIAAPAAYVIARMPSKIKYAIVLSLFLLRMFPEVAIALSISVQFLKWNLIDTNIGLVMAHLILNLPFAAWILVGTFETIPKDLEEAALVDGAGKVMSLLKIIMPLAMPGIAVAAMFVWLNSWNEFTYALYLTMSKRTLPLQTYYYVVRGGWFDAATYATILMIPVLLVTFFLQRYMKGGYLSGAVKG</sequence>
<feature type="domain" description="ABC transmembrane type-1" evidence="10">
    <location>
        <begin position="74"/>
        <end position="261"/>
    </location>
</feature>
<dbReference type="Pfam" id="PF00528">
    <property type="entry name" value="BPD_transp_1"/>
    <property type="match status" value="1"/>
</dbReference>
<keyword evidence="7 9" id="KW-1133">Transmembrane helix</keyword>
<dbReference type="PROSITE" id="PS50928">
    <property type="entry name" value="ABC_TM1"/>
    <property type="match status" value="1"/>
</dbReference>
<dbReference type="InterPro" id="IPR035906">
    <property type="entry name" value="MetI-like_sf"/>
</dbReference>
<dbReference type="InterPro" id="IPR000515">
    <property type="entry name" value="MetI-like"/>
</dbReference>
<evidence type="ECO:0000256" key="1">
    <source>
        <dbReference type="ARBA" id="ARBA00004651"/>
    </source>
</evidence>
<evidence type="ECO:0000256" key="2">
    <source>
        <dbReference type="ARBA" id="ARBA00009047"/>
    </source>
</evidence>
<keyword evidence="8 9" id="KW-0472">Membrane</keyword>
<keyword evidence="5" id="KW-0762">Sugar transport</keyword>
<keyword evidence="3 9" id="KW-0813">Transport</keyword>
<accession>A0A3G2R3G0</accession>
<dbReference type="PANTHER" id="PTHR32243:SF50">
    <property type="entry name" value="MALTOSE_MALTODEXTRIN TRANSPORT SYSTEM PERMEASE PROTEIN MALG"/>
    <property type="match status" value="1"/>
</dbReference>
<dbReference type="Proteomes" id="UP000280960">
    <property type="component" value="Chromosome"/>
</dbReference>
<dbReference type="CDD" id="cd06261">
    <property type="entry name" value="TM_PBP2"/>
    <property type="match status" value="1"/>
</dbReference>
<feature type="transmembrane region" description="Helical" evidence="9">
    <location>
        <begin position="243"/>
        <end position="261"/>
    </location>
</feature>
<evidence type="ECO:0000256" key="4">
    <source>
        <dbReference type="ARBA" id="ARBA00022475"/>
    </source>
</evidence>
<proteinExistence type="inferred from homology"/>
<dbReference type="InterPro" id="IPR050901">
    <property type="entry name" value="BP-dep_ABC_trans_perm"/>
</dbReference>
<comment type="similarity">
    <text evidence="2">Belongs to the binding-protein-dependent transport system permease family. MalFG subfamily.</text>
</comment>
<dbReference type="AlphaFoldDB" id="A0A3G2R3G0"/>
<dbReference type="GO" id="GO:0005886">
    <property type="term" value="C:plasma membrane"/>
    <property type="evidence" value="ECO:0007669"/>
    <property type="project" value="UniProtKB-SubCell"/>
</dbReference>
<feature type="transmembrane region" description="Helical" evidence="9">
    <location>
        <begin position="12"/>
        <end position="34"/>
    </location>
</feature>
<evidence type="ECO:0000313" key="11">
    <source>
        <dbReference type="EMBL" id="AYO29871.1"/>
    </source>
</evidence>
<feature type="transmembrane region" description="Helical" evidence="9">
    <location>
        <begin position="78"/>
        <end position="99"/>
    </location>
</feature>
<dbReference type="Gene3D" id="1.10.3720.10">
    <property type="entry name" value="MetI-like"/>
    <property type="match status" value="1"/>
</dbReference>
<feature type="transmembrane region" description="Helical" evidence="9">
    <location>
        <begin position="143"/>
        <end position="165"/>
    </location>
</feature>
<evidence type="ECO:0000256" key="5">
    <source>
        <dbReference type="ARBA" id="ARBA00022597"/>
    </source>
</evidence>
<feature type="transmembrane region" description="Helical" evidence="9">
    <location>
        <begin position="111"/>
        <end position="131"/>
    </location>
</feature>
<evidence type="ECO:0000256" key="3">
    <source>
        <dbReference type="ARBA" id="ARBA00022448"/>
    </source>
</evidence>
<keyword evidence="4" id="KW-1003">Cell membrane</keyword>
<comment type="subcellular location">
    <subcellularLocation>
        <location evidence="1 9">Cell membrane</location>
        <topology evidence="1 9">Multi-pass membrane protein</topology>
    </subcellularLocation>
</comment>
<protein>
    <submittedName>
        <fullName evidence="11">ABC transporter permease subunit</fullName>
    </submittedName>
</protein>
<organism evidence="11 12">
    <name type="scientific">Biomaibacter acetigenes</name>
    <dbReference type="NCBI Taxonomy" id="2316383"/>
    <lineage>
        <taxon>Bacteria</taxon>
        <taxon>Bacillati</taxon>
        <taxon>Bacillota</taxon>
        <taxon>Clostridia</taxon>
        <taxon>Thermosediminibacterales</taxon>
        <taxon>Tepidanaerobacteraceae</taxon>
        <taxon>Biomaibacter</taxon>
    </lineage>
</organism>
<evidence type="ECO:0000256" key="6">
    <source>
        <dbReference type="ARBA" id="ARBA00022692"/>
    </source>
</evidence>
<dbReference type="PANTHER" id="PTHR32243">
    <property type="entry name" value="MALTOSE TRANSPORT SYSTEM PERMEASE-RELATED"/>
    <property type="match status" value="1"/>
</dbReference>
<dbReference type="SUPFAM" id="SSF161098">
    <property type="entry name" value="MetI-like"/>
    <property type="match status" value="1"/>
</dbReference>
<gene>
    <name evidence="11" type="ORF">D2962_03955</name>
</gene>
<reference evidence="11 12" key="1">
    <citation type="submission" date="2018-10" db="EMBL/GenBank/DDBJ databases">
        <authorList>
            <person name="Zhang X."/>
        </authorList>
    </citation>
    <scope>NUCLEOTIDE SEQUENCE [LARGE SCALE GENOMIC DNA]</scope>
    <source>
        <strain evidence="11 12">SK-G1</strain>
    </source>
</reference>
<dbReference type="KEGG" id="bacg:D2962_03955"/>
<feature type="transmembrane region" description="Helical" evidence="9">
    <location>
        <begin position="186"/>
        <end position="208"/>
    </location>
</feature>
<evidence type="ECO:0000256" key="8">
    <source>
        <dbReference type="ARBA" id="ARBA00023136"/>
    </source>
</evidence>
<dbReference type="EMBL" id="CP033169">
    <property type="protein sequence ID" value="AYO29871.1"/>
    <property type="molecule type" value="Genomic_DNA"/>
</dbReference>
<evidence type="ECO:0000313" key="12">
    <source>
        <dbReference type="Proteomes" id="UP000280960"/>
    </source>
</evidence>
<name>A0A3G2R3G0_9FIRM</name>
<dbReference type="GO" id="GO:0055085">
    <property type="term" value="P:transmembrane transport"/>
    <property type="evidence" value="ECO:0007669"/>
    <property type="project" value="InterPro"/>
</dbReference>
<dbReference type="RefSeq" id="WP_120765336.1">
    <property type="nucleotide sequence ID" value="NZ_CP033169.1"/>
</dbReference>
<keyword evidence="12" id="KW-1185">Reference proteome</keyword>
<keyword evidence="6 9" id="KW-0812">Transmembrane</keyword>
<evidence type="ECO:0000259" key="10">
    <source>
        <dbReference type="PROSITE" id="PS50928"/>
    </source>
</evidence>
<evidence type="ECO:0000256" key="9">
    <source>
        <dbReference type="RuleBase" id="RU363032"/>
    </source>
</evidence>
<evidence type="ECO:0000256" key="7">
    <source>
        <dbReference type="ARBA" id="ARBA00022989"/>
    </source>
</evidence>